<dbReference type="AlphaFoldDB" id="A0ABD3K2A2"/>
<feature type="compositionally biased region" description="Basic residues" evidence="1">
    <location>
        <begin position="10"/>
        <end position="22"/>
    </location>
</feature>
<name>A0ABD3K2A2_EUCGL</name>
<evidence type="ECO:0000256" key="1">
    <source>
        <dbReference type="SAM" id="MobiDB-lite"/>
    </source>
</evidence>
<proteinExistence type="predicted"/>
<dbReference type="PANTHER" id="PTHR36351:SF1">
    <property type="entry name" value="EMBRYO SAC DEVELOPMENT ARREST 12"/>
    <property type="match status" value="1"/>
</dbReference>
<protein>
    <submittedName>
        <fullName evidence="2">Uncharacterized protein</fullName>
    </submittedName>
</protein>
<reference evidence="2 3" key="1">
    <citation type="submission" date="2024-11" db="EMBL/GenBank/DDBJ databases">
        <title>Chromosome-level genome assembly of Eucalyptus globulus Labill. provides insights into its genome evolution.</title>
        <authorList>
            <person name="Li X."/>
        </authorList>
    </citation>
    <scope>NUCLEOTIDE SEQUENCE [LARGE SCALE GENOMIC DNA]</scope>
    <source>
        <strain evidence="2">CL2024</strain>
        <tissue evidence="2">Fresh tender leaves</tissue>
    </source>
</reference>
<organism evidence="2 3">
    <name type="scientific">Eucalyptus globulus</name>
    <name type="common">Tasmanian blue gum</name>
    <dbReference type="NCBI Taxonomy" id="34317"/>
    <lineage>
        <taxon>Eukaryota</taxon>
        <taxon>Viridiplantae</taxon>
        <taxon>Streptophyta</taxon>
        <taxon>Embryophyta</taxon>
        <taxon>Tracheophyta</taxon>
        <taxon>Spermatophyta</taxon>
        <taxon>Magnoliopsida</taxon>
        <taxon>eudicotyledons</taxon>
        <taxon>Gunneridae</taxon>
        <taxon>Pentapetalae</taxon>
        <taxon>rosids</taxon>
        <taxon>malvids</taxon>
        <taxon>Myrtales</taxon>
        <taxon>Myrtaceae</taxon>
        <taxon>Myrtoideae</taxon>
        <taxon>Eucalypteae</taxon>
        <taxon>Eucalyptus</taxon>
    </lineage>
</organism>
<gene>
    <name evidence="2" type="ORF">ACJRO7_026954</name>
</gene>
<feature type="region of interest" description="Disordered" evidence="1">
    <location>
        <begin position="1"/>
        <end position="71"/>
    </location>
</feature>
<evidence type="ECO:0000313" key="3">
    <source>
        <dbReference type="Proteomes" id="UP001634007"/>
    </source>
</evidence>
<feature type="region of interest" description="Disordered" evidence="1">
    <location>
        <begin position="108"/>
        <end position="128"/>
    </location>
</feature>
<dbReference type="EMBL" id="JBJKBG010000007">
    <property type="protein sequence ID" value="KAL3729885.1"/>
    <property type="molecule type" value="Genomic_DNA"/>
</dbReference>
<comment type="caution">
    <text evidence="2">The sequence shown here is derived from an EMBL/GenBank/DDBJ whole genome shotgun (WGS) entry which is preliminary data.</text>
</comment>
<evidence type="ECO:0000313" key="2">
    <source>
        <dbReference type="EMBL" id="KAL3729885.1"/>
    </source>
</evidence>
<feature type="compositionally biased region" description="Basic and acidic residues" evidence="1">
    <location>
        <begin position="24"/>
        <end position="39"/>
    </location>
</feature>
<feature type="compositionally biased region" description="Acidic residues" evidence="1">
    <location>
        <begin position="40"/>
        <end position="50"/>
    </location>
</feature>
<accession>A0ABD3K2A2</accession>
<sequence>MKSASPSKRVSTRGKKTHRAIVRKQSEKDQMRQRIHDDVELAIEGEDVDAVETPPEKATSSGSRQYVTKAGRMPCKECKREKQRGDGLGFHFCPNDEVVVGFKANVSPIARPSTGKSDLDSGASEQTG</sequence>
<keyword evidence="3" id="KW-1185">Reference proteome</keyword>
<dbReference type="Proteomes" id="UP001634007">
    <property type="component" value="Unassembled WGS sequence"/>
</dbReference>
<dbReference type="PANTHER" id="PTHR36351">
    <property type="entry name" value="EMBRYO SAC DEVELOPMENT ARREST 12"/>
    <property type="match status" value="1"/>
</dbReference>